<evidence type="ECO:0000256" key="1">
    <source>
        <dbReference type="ARBA" id="ARBA00011738"/>
    </source>
</evidence>
<dbReference type="Proteomes" id="UP000007881">
    <property type="component" value="Chromosome"/>
</dbReference>
<dbReference type="AlphaFoldDB" id="I0IFZ1"/>
<dbReference type="Pfam" id="PF00383">
    <property type="entry name" value="dCMP_cyt_deam_1"/>
    <property type="match status" value="1"/>
</dbReference>
<dbReference type="PROSITE" id="PS51747">
    <property type="entry name" value="CYT_DCMP_DEAMINASES_2"/>
    <property type="match status" value="1"/>
</dbReference>
<dbReference type="eggNOG" id="COG0590">
    <property type="taxonomic scope" value="Bacteria"/>
</dbReference>
<dbReference type="STRING" id="1142394.PSMK_20200"/>
<evidence type="ECO:0000256" key="5">
    <source>
        <dbReference type="ARBA" id="ARBA00022833"/>
    </source>
</evidence>
<feature type="domain" description="CMP/dCMP-type deaminase" evidence="9">
    <location>
        <begin position="3"/>
        <end position="113"/>
    </location>
</feature>
<keyword evidence="4 7" id="KW-0378">Hydrolase</keyword>
<keyword evidence="5 7" id="KW-0862">Zinc</keyword>
<dbReference type="Gene3D" id="3.40.140.10">
    <property type="entry name" value="Cytidine Deaminase, domain 2"/>
    <property type="match status" value="1"/>
</dbReference>
<dbReference type="InterPro" id="IPR016193">
    <property type="entry name" value="Cytidine_deaminase-like"/>
</dbReference>
<dbReference type="SUPFAM" id="SSF53927">
    <property type="entry name" value="Cytidine deaminase-like"/>
    <property type="match status" value="1"/>
</dbReference>
<protein>
    <recommendedName>
        <fullName evidence="7">tRNA-specific adenosine deaminase</fullName>
        <ecNumber evidence="7">3.5.4.33</ecNumber>
    </recommendedName>
</protein>
<evidence type="ECO:0000256" key="6">
    <source>
        <dbReference type="ARBA" id="ARBA00048045"/>
    </source>
</evidence>
<keyword evidence="3 7" id="KW-0479">Metal-binding</keyword>
<dbReference type="InterPro" id="IPR002125">
    <property type="entry name" value="CMP_dCMP_dom"/>
</dbReference>
<comment type="subunit">
    <text evidence="1 7">Homodimer.</text>
</comment>
<accession>I0IFZ1</accession>
<dbReference type="FunFam" id="3.40.140.10:FF:000005">
    <property type="entry name" value="tRNA-specific adenosine deaminase"/>
    <property type="match status" value="1"/>
</dbReference>
<dbReference type="InterPro" id="IPR028883">
    <property type="entry name" value="tRNA_aden_deaminase"/>
</dbReference>
<dbReference type="PANTHER" id="PTHR11079:SF202">
    <property type="entry name" value="TRNA-SPECIFIC ADENOSINE DEAMINASE"/>
    <property type="match status" value="1"/>
</dbReference>
<evidence type="ECO:0000256" key="7">
    <source>
        <dbReference type="HAMAP-Rule" id="MF_00972"/>
    </source>
</evidence>
<dbReference type="PANTHER" id="PTHR11079">
    <property type="entry name" value="CYTOSINE DEAMINASE FAMILY MEMBER"/>
    <property type="match status" value="1"/>
</dbReference>
<dbReference type="NCBIfam" id="NF008113">
    <property type="entry name" value="PRK10860.1"/>
    <property type="match status" value="1"/>
</dbReference>
<dbReference type="EC" id="3.5.4.33" evidence="7"/>
<dbReference type="CDD" id="cd01285">
    <property type="entry name" value="nucleoside_deaminase"/>
    <property type="match status" value="1"/>
</dbReference>
<evidence type="ECO:0000313" key="11">
    <source>
        <dbReference type="Proteomes" id="UP000007881"/>
    </source>
</evidence>
<dbReference type="GO" id="GO:0052717">
    <property type="term" value="F:tRNA-specific adenosine-34 deaminase activity"/>
    <property type="evidence" value="ECO:0007669"/>
    <property type="project" value="UniProtKB-UniRule"/>
</dbReference>
<evidence type="ECO:0000256" key="8">
    <source>
        <dbReference type="SAM" id="MobiDB-lite"/>
    </source>
</evidence>
<feature type="active site" description="Proton donor" evidence="7">
    <location>
        <position position="56"/>
    </location>
</feature>
<feature type="binding site" evidence="7">
    <location>
        <position position="87"/>
    </location>
    <ligand>
        <name>Zn(2+)</name>
        <dbReference type="ChEBI" id="CHEBI:29105"/>
        <note>catalytic</note>
    </ligand>
</feature>
<feature type="region of interest" description="Disordered" evidence="8">
    <location>
        <begin position="153"/>
        <end position="174"/>
    </location>
</feature>
<comment type="similarity">
    <text evidence="7">Belongs to the cytidine and deoxycytidylate deaminase family.</text>
</comment>
<dbReference type="GO" id="GO:0008270">
    <property type="term" value="F:zinc ion binding"/>
    <property type="evidence" value="ECO:0007669"/>
    <property type="project" value="UniProtKB-UniRule"/>
</dbReference>
<evidence type="ECO:0000256" key="4">
    <source>
        <dbReference type="ARBA" id="ARBA00022801"/>
    </source>
</evidence>
<evidence type="ECO:0000256" key="3">
    <source>
        <dbReference type="ARBA" id="ARBA00022723"/>
    </source>
</evidence>
<proteinExistence type="inferred from homology"/>
<dbReference type="KEGG" id="phm:PSMK_20200"/>
<dbReference type="RefSeq" id="WP_014437397.1">
    <property type="nucleotide sequence ID" value="NC_017080.1"/>
</dbReference>
<comment type="catalytic activity">
    <reaction evidence="6 7">
        <text>adenosine(34) in tRNA + H2O + H(+) = inosine(34) in tRNA + NH4(+)</text>
        <dbReference type="Rhea" id="RHEA:43168"/>
        <dbReference type="Rhea" id="RHEA-COMP:10373"/>
        <dbReference type="Rhea" id="RHEA-COMP:10374"/>
        <dbReference type="ChEBI" id="CHEBI:15377"/>
        <dbReference type="ChEBI" id="CHEBI:15378"/>
        <dbReference type="ChEBI" id="CHEBI:28938"/>
        <dbReference type="ChEBI" id="CHEBI:74411"/>
        <dbReference type="ChEBI" id="CHEBI:82852"/>
        <dbReference type="EC" id="3.5.4.33"/>
    </reaction>
</comment>
<evidence type="ECO:0000259" key="9">
    <source>
        <dbReference type="PROSITE" id="PS51747"/>
    </source>
</evidence>
<gene>
    <name evidence="7 10" type="primary">tadA</name>
    <name evidence="10" type="ordered locus">PSMK_20200</name>
</gene>
<keyword evidence="11" id="KW-1185">Reference proteome</keyword>
<evidence type="ECO:0000313" key="10">
    <source>
        <dbReference type="EMBL" id="BAM04179.1"/>
    </source>
</evidence>
<evidence type="ECO:0000256" key="2">
    <source>
        <dbReference type="ARBA" id="ARBA00022694"/>
    </source>
</evidence>
<keyword evidence="2 7" id="KW-0819">tRNA processing</keyword>
<feature type="binding site" evidence="7">
    <location>
        <position position="54"/>
    </location>
    <ligand>
        <name>Zn(2+)</name>
        <dbReference type="ChEBI" id="CHEBI:29105"/>
        <note>catalytic</note>
    </ligand>
</feature>
<name>I0IFZ1_PHYMF</name>
<dbReference type="HAMAP" id="MF_00972">
    <property type="entry name" value="tRNA_aden_deaminase"/>
    <property type="match status" value="1"/>
</dbReference>
<dbReference type="GO" id="GO:0002100">
    <property type="term" value="P:tRNA wobble adenosine to inosine editing"/>
    <property type="evidence" value="ECO:0007669"/>
    <property type="project" value="UniProtKB-UniRule"/>
</dbReference>
<dbReference type="PATRIC" id="fig|1142394.8.peg.2083"/>
<organism evidence="10 11">
    <name type="scientific">Phycisphaera mikurensis (strain NBRC 102666 / KCTC 22515 / FYK2301M01)</name>
    <dbReference type="NCBI Taxonomy" id="1142394"/>
    <lineage>
        <taxon>Bacteria</taxon>
        <taxon>Pseudomonadati</taxon>
        <taxon>Planctomycetota</taxon>
        <taxon>Phycisphaerae</taxon>
        <taxon>Phycisphaerales</taxon>
        <taxon>Phycisphaeraceae</taxon>
        <taxon>Phycisphaera</taxon>
    </lineage>
</organism>
<dbReference type="HOGENOM" id="CLU_025810_3_2_0"/>
<comment type="cofactor">
    <cofactor evidence="7">
        <name>Zn(2+)</name>
        <dbReference type="ChEBI" id="CHEBI:29105"/>
    </cofactor>
    <text evidence="7">Binds 1 zinc ion per subunit.</text>
</comment>
<sequence length="174" mass="18112">MSEHDEPMMRHALRLAAEAAALGEVPVGAVVHRDGEILGRGANRREARADPTAHAEVLALRAAAARLGTWHLEGCDLVATLEPCPMCAGAAINARVARVVYAAADPNAGCCGSLMDLCAHTRFNHHPRVTGGVLAEEGAALLLAFFRSRRKKPPAAAAPPAGPDGRAPNRQAPG</sequence>
<reference evidence="10 11" key="1">
    <citation type="submission" date="2012-02" db="EMBL/GenBank/DDBJ databases">
        <title>Complete genome sequence of Phycisphaera mikurensis NBRC 102666.</title>
        <authorList>
            <person name="Ankai A."/>
            <person name="Hosoyama A."/>
            <person name="Terui Y."/>
            <person name="Sekine M."/>
            <person name="Fukai R."/>
            <person name="Kato Y."/>
            <person name="Nakamura S."/>
            <person name="Yamada-Narita S."/>
            <person name="Kawakoshi A."/>
            <person name="Fukunaga Y."/>
            <person name="Yamazaki S."/>
            <person name="Fujita N."/>
        </authorList>
    </citation>
    <scope>NUCLEOTIDE SEQUENCE [LARGE SCALE GENOMIC DNA]</scope>
    <source>
        <strain evidence="11">NBRC 102666 / KCTC 22515 / FYK2301M01</strain>
    </source>
</reference>
<feature type="binding site" evidence="7">
    <location>
        <position position="84"/>
    </location>
    <ligand>
        <name>Zn(2+)</name>
        <dbReference type="ChEBI" id="CHEBI:29105"/>
        <note>catalytic</note>
    </ligand>
</feature>
<comment type="function">
    <text evidence="7">Catalyzes the deamination of adenosine to inosine at the wobble position 34 of tRNA(Arg2).</text>
</comment>
<dbReference type="EMBL" id="AP012338">
    <property type="protein sequence ID" value="BAM04179.1"/>
    <property type="molecule type" value="Genomic_DNA"/>
</dbReference>